<dbReference type="Proteomes" id="UP000503440">
    <property type="component" value="Plasmid pB18-1"/>
</dbReference>
<dbReference type="RefSeq" id="WP_163146350.1">
    <property type="nucleotide sequence ID" value="NZ_CP044456.1"/>
</dbReference>
<evidence type="ECO:0000259" key="2">
    <source>
        <dbReference type="Pfam" id="PF18796"/>
    </source>
</evidence>
<feature type="compositionally biased region" description="Polar residues" evidence="1">
    <location>
        <begin position="2769"/>
        <end position="2779"/>
    </location>
</feature>
<feature type="compositionally biased region" description="Basic and acidic residues" evidence="1">
    <location>
        <begin position="2220"/>
        <end position="2234"/>
    </location>
</feature>
<evidence type="ECO:0000313" key="3">
    <source>
        <dbReference type="EMBL" id="QIC71692.1"/>
    </source>
</evidence>
<feature type="domain" description="Large polyvalent protein-associated" evidence="2">
    <location>
        <begin position="2688"/>
        <end position="2759"/>
    </location>
</feature>
<protein>
    <recommendedName>
        <fullName evidence="2">Large polyvalent protein-associated domain-containing protein</fullName>
    </recommendedName>
</protein>
<keyword evidence="3" id="KW-0614">Plasmid</keyword>
<sequence>MASQDQITWLDLRRFGADLALSEQNKYRERLSVLLINDVQQAIALSNQKPDDFYAALKNNGFKIIPSEIPEHRNRMALVYNNPNGSSGLNPRNFQNVFLNMGRGDIKSIPRSEITPFTAPQQSHTEWRNLFLNNRTAYQKDNKDYYVVSCNQENTLKQEYDDFVQNSSSLYVRAHQIDSMPMETLSEFGYKGNALIKVYPSQDAAYADGHDDSVIRKEKLSPFMQAVSVQENGTILAFEDLREVPEIFNHLPSEHPTWGDKAVLFADADFTLNTLNRSAHNTLNQNNVRENGLSKESIEAELEKLSQDLRDLNRISLSLLSFREPIKGPGADDNLYYLRKNQEDQQWYFLTRDKDGEFEKELLNPNNLFRLMKERQDYVETYVHNLSGNHPLSAENNKYSVADALQFARDYQAVYLKQEPVQEAQVEPVAPTPVAEEEPLDFNLDTAPPPYVEPELPVIDNDAIDEMEPTSLEELIAKTNLRPASEMSAPQATITSGPTDAQVNEIVEGMYAQIEEEVEQLENSDVPAPAQASLDVDVDQPISVEAISNSIDNDALAFIQQVGAEERKKTLLAREEYIQNMQAALNGAFGKVDVNATLDEALEQIAPIGSQGNDLDQDNNPEPNASATDSTLESEVVSISGEPVTFAEEHQEFVEYIDDEAVEPISSDVILPVTQDGTQLDTVAESGADTLVFENPNELYSELELVVQEATYVPRQFIKSDDPNMVKQVQTAQSYRLYAKLFLLPEIEKEIKSLKDLSVTLKNERDAVYEREMVNNMGLTKDLYPYTMPESRSLVEIQDEWKKVQNQLSISLENQDAILNRINRIEVAFDRSLESSRLVYSENEKEDQQALDDRVTKAYQTLFSNESYRQPEKLDLLVDHATRTMMESQYPLRDITVINKSRLPRFNRAFGRRYQNSRFLKAKLRIKKAKKHHTITNEMPALKILHNQIGDHLKGFGKAAGIVSDVAVMLKGLENITGENQFDIDTPTSNLTRMMRGFADKDLNDSASTNYMNGIKRGSQEIKDTYGFRYSDQAFKDAKDKLNLWTAAQVEESNPKLKETLLFKDGRTVGDFVQHENNINNQVALAAYFTTNFVPPVQPSLDGVKSIGWAMGRPGQVDQFKVIPYDLNADLDTAKYQPMKSRNYEVALEESYDQFRLNYVFSQLNIEAEEAPKIEQIAKLIRSSKPENEAEFKALSKELWFAELSYDDFKDANFKLIEPETDEQKADVAHDLTVGNTVISGLSGDEVDRLTRTTVLAKILADGPIERLDYDVLPESSIATVYAKTLEPSQEFKALREYFRPSLDDLSIKFENPTQYVNDMSERAVQAWNDLITMLPQIQSDKLDIVLPTMSSNMDSPIYRLLPETISYKALKGLNSDLGLGAAAENWKVSEATIYLTDYIENFVGSKNMPISQNDALLLNVNGYIKALARHNGRDEYIDKPMMYFPRLDNSQLSDEYKANINFTPKLFDFLNKQNKQVASISSFPQAQSYNLRSIQADFLANLDYGAIKRDIALLDTKPMFGSFSHFDNYTQKPEFKNAQSVDDLIDAQLKEPFVGVPMVLYKSRGFNANDLSHLRAVPSYVKIPDSSNLEPLGSKAVLAQNLRPNAFNERFDLDQHIEELKNAEPVDIPRTIFTASAINLFKDELDNKNHPFYDPFTIKADLDEVAIHEDMSSKMITDHNSLKDYYRESLIYQAELLANAVEKIKADPNHPKHNMPQSELETANVYLVNYADDKFPILVVDHKDTNRHAISAKGSVYSVGSVDLGNKANLELQADNITKATGFGAIVESNNLVERLVLDTTEITLSPLKAQDLDPNTTELVKARCASDLQNNIAWHFANILNSKKSALGHALVMKPSTDTELARFKLVDVRQSDAHKAVEDGWKVITSHGFDDSGNKYQEVSQAEKLNTMLQASDLLPKDFEATRQLLSGKDNATGNDNRGYFGDVGTKLRGAHKDRYGYNFSIDNIRQMSNAEAQSLVNKSKIWTKPDFKEVAARTGDMKFAIVAQAFYDMLPGKPKLLESAEKDIMKRVYSLGFYNDMVSGVRNATNLSNSLTDFASKISQLSSELNNSYGRSLGVHNLERLYSTKKSYSDHSVSNILLDAPSYINPLFSELREPNLKSYPFHPLLNTALQKATGKLLNPKNSKYEFQNIYEHINDFSEDPVKDKQISKEFALYIQTGELTTNLVDKLGYYAAKEIKESNVPVRSYEEVLAELPEPTQEKEATPKQPKEPKPSAPENSLDRDSKTMAVVTPVDGREGVIHQEVKSSRWGMLSSTRIGEDYRQGKNADAFDLRNTFGMNAVEFGNSTPLYVRQEVANLAFDAMRDLAKVLNLDESKISLGTGLAFASRGSKGAAAHYDLANNIINLSGQNGAGSLAHEWFHSLDNYLGKLEKNYLLDKKFDLPTATVNATHFLSDMVARGYEPRTPMAKMMVDIMESMRFKSPEQPKAAPAEVEPGNQKLSYLLSAKKSELQLEWYDKASKLQGTGPTFSVAGVEPKGNDLEEYLKWTLKKSESIAENYNNKVEKVFAKDAKHCKDDTNLSGFKYASDQFSTLIEKSTPQFGISSVTTFVKTQYPHYSEKQRKEVIDGLVKDISSQSIADQMGGLHCKLMAVQSALYMRDQILKYAPDHLKSEDKVSEFVRSHSVTNLLELPKPTPAAVAVVASADAQAVAEKIPTEFYRFAQRQDKRGGKDYWATPWELFARTGEAYINKKLEDLGFKNTFLASGNSTIESPILPVGPELEEIEKKVDALVEYIGQHILQSSKVNVAENELSQSKENTLDAEKDKECKNEKGQELEREDGLTM</sequence>
<evidence type="ECO:0000313" key="4">
    <source>
        <dbReference type="Proteomes" id="UP000503440"/>
    </source>
</evidence>
<dbReference type="InterPro" id="IPR041047">
    <property type="entry name" value="LPD1"/>
</dbReference>
<proteinExistence type="predicted"/>
<dbReference type="EMBL" id="CP044456">
    <property type="protein sequence ID" value="QIC71692.1"/>
    <property type="molecule type" value="Genomic_DNA"/>
</dbReference>
<feature type="compositionally biased region" description="Polar residues" evidence="1">
    <location>
        <begin position="610"/>
        <end position="633"/>
    </location>
</feature>
<feature type="region of interest" description="Disordered" evidence="1">
    <location>
        <begin position="609"/>
        <end position="633"/>
    </location>
</feature>
<evidence type="ECO:0000256" key="1">
    <source>
        <dbReference type="SAM" id="MobiDB-lite"/>
    </source>
</evidence>
<dbReference type="Pfam" id="PF18796">
    <property type="entry name" value="LPD1"/>
    <property type="match status" value="1"/>
</dbReference>
<name>A0A6C0Y735_9GAMM</name>
<reference evidence="3 4" key="1">
    <citation type="submission" date="2019-09" db="EMBL/GenBank/DDBJ databases">
        <title>Non-baumannii Acinetobacter spp. carrying blaNDM-1 isolated in China.</title>
        <authorList>
            <person name="Cui C."/>
            <person name="Chen C."/>
            <person name="Sun J."/>
            <person name="Liu Y."/>
        </authorList>
    </citation>
    <scope>NUCLEOTIDE SEQUENCE [LARGE SCALE GENOMIC DNA]</scope>
    <source>
        <strain evidence="3 4">B18</strain>
        <plasmid evidence="4">pb18-1</plasmid>
    </source>
</reference>
<geneLocation type="plasmid" evidence="4">
    <name>pb18-1</name>
</geneLocation>
<feature type="region of interest" description="Disordered" evidence="1">
    <location>
        <begin position="2769"/>
        <end position="2806"/>
    </location>
</feature>
<feature type="compositionally biased region" description="Basic and acidic residues" evidence="1">
    <location>
        <begin position="2780"/>
        <end position="2806"/>
    </location>
</feature>
<accession>A0A6C0Y735</accession>
<feature type="region of interest" description="Disordered" evidence="1">
    <location>
        <begin position="2215"/>
        <end position="2247"/>
    </location>
</feature>
<organism evidence="3 4">
    <name type="scientific">Acinetobacter indicus</name>
    <dbReference type="NCBI Taxonomy" id="756892"/>
    <lineage>
        <taxon>Bacteria</taxon>
        <taxon>Pseudomonadati</taxon>
        <taxon>Pseudomonadota</taxon>
        <taxon>Gammaproteobacteria</taxon>
        <taxon>Moraxellales</taxon>
        <taxon>Moraxellaceae</taxon>
        <taxon>Acinetobacter</taxon>
    </lineage>
</organism>
<gene>
    <name evidence="3" type="ORF">FSC09_14955</name>
</gene>